<evidence type="ECO:0000313" key="6">
    <source>
        <dbReference type="EMBL" id="ACD73038.1"/>
    </source>
</evidence>
<dbReference type="Proteomes" id="UP000002565">
    <property type="component" value="Chromosome 1"/>
</dbReference>
<dbReference type="GO" id="GO:0032131">
    <property type="term" value="F:alkylated DNA binding"/>
    <property type="evidence" value="ECO:0007669"/>
    <property type="project" value="TreeGrafter"/>
</dbReference>
<dbReference type="PANTHER" id="PTHR43003">
    <property type="entry name" value="DNA-3-METHYLADENINE GLYCOSYLASE"/>
    <property type="match status" value="1"/>
</dbReference>
<dbReference type="SMART" id="SM00478">
    <property type="entry name" value="ENDO3c"/>
    <property type="match status" value="1"/>
</dbReference>
<accession>A0A0F6AS32</accession>
<evidence type="ECO:0000256" key="1">
    <source>
        <dbReference type="ARBA" id="ARBA00000086"/>
    </source>
</evidence>
<gene>
    <name evidence="6" type="ordered locus">BAbS19_I15540</name>
</gene>
<dbReference type="InterPro" id="IPR051912">
    <property type="entry name" value="Alkylbase_DNA_Glycosylase/TA"/>
</dbReference>
<keyword evidence="4" id="KW-0234">DNA repair</keyword>
<reference evidence="6 7" key="1">
    <citation type="journal article" date="2008" name="PLoS ONE">
        <title>Genome sequence of Brucella abortus vaccine strain S19 compared to virulent strains yields candidate virulence genes.</title>
        <authorList>
            <person name="Crasta O.R."/>
            <person name="Folkerts O."/>
            <person name="Fei Z."/>
            <person name="Mane S.P."/>
            <person name="Evans C."/>
            <person name="Martino-Catt S."/>
            <person name="Bricker B."/>
            <person name="Yu G."/>
            <person name="Du L."/>
            <person name="Sobral B.W."/>
        </authorList>
    </citation>
    <scope>NUCLEOTIDE SEQUENCE [LARGE SCALE GENOMIC DNA]</scope>
    <source>
        <strain evidence="6 7">S19</strain>
    </source>
</reference>
<evidence type="ECO:0000259" key="5">
    <source>
        <dbReference type="SMART" id="SM00478"/>
    </source>
</evidence>
<dbReference type="InterPro" id="IPR011257">
    <property type="entry name" value="DNA_glycosylase"/>
</dbReference>
<dbReference type="Gene3D" id="1.10.1670.40">
    <property type="match status" value="1"/>
</dbReference>
<organism evidence="6 7">
    <name type="scientific">Brucella abortus (strain S19)</name>
    <dbReference type="NCBI Taxonomy" id="430066"/>
    <lineage>
        <taxon>Bacteria</taxon>
        <taxon>Pseudomonadati</taxon>
        <taxon>Pseudomonadota</taxon>
        <taxon>Alphaproteobacteria</taxon>
        <taxon>Hyphomicrobiales</taxon>
        <taxon>Brucellaceae</taxon>
        <taxon>Brucella/Ochrobactrum group</taxon>
        <taxon>Brucella</taxon>
    </lineage>
</organism>
<protein>
    <recommendedName>
        <fullName evidence="2">DNA-3-methyladenine glycosylase II</fullName>
        <ecNumber evidence="2">3.2.2.21</ecNumber>
    </recommendedName>
</protein>
<dbReference type="GO" id="GO:0043916">
    <property type="term" value="F:DNA-7-methylguanine glycosylase activity"/>
    <property type="evidence" value="ECO:0007669"/>
    <property type="project" value="TreeGrafter"/>
</dbReference>
<dbReference type="Gene3D" id="1.10.340.30">
    <property type="entry name" value="Hypothetical protein, domain 2"/>
    <property type="match status" value="1"/>
</dbReference>
<dbReference type="Pfam" id="PF00730">
    <property type="entry name" value="HhH-GPD"/>
    <property type="match status" value="1"/>
</dbReference>
<evidence type="ECO:0000256" key="3">
    <source>
        <dbReference type="ARBA" id="ARBA00022763"/>
    </source>
</evidence>
<dbReference type="EMBL" id="CP000887">
    <property type="protein sequence ID" value="ACD73038.1"/>
    <property type="molecule type" value="Genomic_DNA"/>
</dbReference>
<proteinExistence type="predicted"/>
<dbReference type="EC" id="3.2.2.21" evidence="2"/>
<dbReference type="PANTHER" id="PTHR43003:SF13">
    <property type="entry name" value="DNA-3-METHYLADENINE GLYCOSYLASE 2"/>
    <property type="match status" value="1"/>
</dbReference>
<dbReference type="GO" id="GO:0006307">
    <property type="term" value="P:DNA alkylation repair"/>
    <property type="evidence" value="ECO:0007669"/>
    <property type="project" value="TreeGrafter"/>
</dbReference>
<dbReference type="SUPFAM" id="SSF48150">
    <property type="entry name" value="DNA-glycosylase"/>
    <property type="match status" value="1"/>
</dbReference>
<dbReference type="GO" id="GO:0032993">
    <property type="term" value="C:protein-DNA complex"/>
    <property type="evidence" value="ECO:0007669"/>
    <property type="project" value="TreeGrafter"/>
</dbReference>
<evidence type="ECO:0000256" key="2">
    <source>
        <dbReference type="ARBA" id="ARBA00012000"/>
    </source>
</evidence>
<dbReference type="AlphaFoldDB" id="A0A0F6AS32"/>
<keyword evidence="3" id="KW-0227">DNA damage</keyword>
<dbReference type="KEGG" id="bmc:BAbS19_I15540"/>
<dbReference type="HOGENOM" id="CLU_000445_72_5_5"/>
<comment type="catalytic activity">
    <reaction evidence="1">
        <text>Hydrolysis of alkylated DNA, releasing 3-methyladenine, 3-methylguanine, 7-methylguanine and 7-methyladenine.</text>
        <dbReference type="EC" id="3.2.2.21"/>
    </reaction>
</comment>
<dbReference type="GO" id="GO:0005737">
    <property type="term" value="C:cytoplasm"/>
    <property type="evidence" value="ECO:0007669"/>
    <property type="project" value="TreeGrafter"/>
</dbReference>
<dbReference type="InterPro" id="IPR003265">
    <property type="entry name" value="HhH-GPD_domain"/>
</dbReference>
<name>A0A0F6AS32_BRUA1</name>
<dbReference type="GO" id="GO:0008725">
    <property type="term" value="F:DNA-3-methyladenine glycosylase activity"/>
    <property type="evidence" value="ECO:0007669"/>
    <property type="project" value="TreeGrafter"/>
</dbReference>
<feature type="domain" description="HhH-GPD" evidence="5">
    <location>
        <begin position="69"/>
        <end position="221"/>
    </location>
</feature>
<evidence type="ECO:0000256" key="4">
    <source>
        <dbReference type="ARBA" id="ARBA00023204"/>
    </source>
</evidence>
<dbReference type="CDD" id="cd00056">
    <property type="entry name" value="ENDO3c"/>
    <property type="match status" value="1"/>
</dbReference>
<evidence type="ECO:0000313" key="7">
    <source>
        <dbReference type="Proteomes" id="UP000002565"/>
    </source>
</evidence>
<dbReference type="GO" id="GO:0006285">
    <property type="term" value="P:base-excision repair, AP site formation"/>
    <property type="evidence" value="ECO:0007669"/>
    <property type="project" value="TreeGrafter"/>
</dbReference>
<sequence length="232" mass="24695">MSFDSIGTLCAGRMKGQAMRRIDTLSDIEAGLEALVLADRRLADIRNRSHAVPLRRSEPGFESLASIVVAQQVSTASAAAIWARLKQVINPLTPEAYIAGGEEAWRLAGLSRPKQRTLLALSEALAGGALDLHGLCDLPAGEAIATLTAIKGIGPWTAEVYLLFAAGHPDVFPAGDVALQTAVGHAFAHETRPDAAALRQLAENWAPWRGVAARLFWAYYAAIKGREAAPLL</sequence>